<evidence type="ECO:0000256" key="1">
    <source>
        <dbReference type="SAM" id="MobiDB-lite"/>
    </source>
</evidence>
<feature type="region of interest" description="Disordered" evidence="1">
    <location>
        <begin position="18"/>
        <end position="42"/>
    </location>
</feature>
<sequence>MELAIPLLALGGAYVITNQNNSSNNSQKNKAENFTNMGKPKQNQTMNTKLPNSNPMPVNYPVENLNKIVETVKTYPNPNVATDKYFNQNLYQTSQVSGVNVSDNIQQVYSLTGNYLDTQQFKHNNMVPFYGAKIKGHLYGANMGETILDNMVGSGSQIIKKIEQAPLFKPEEQMQWAYGAPNMSDFYQSRVNPGMNNANVKPFESKNVGPGLNIGYTTSGSGGYNSGMEARNSWLPKTVDELRVSTNPKTEYTLDNHQGPATSSIQNTPNKDIIGKIEKYQPDTFFIQTQDRWLTTTGQEKGQALRPVQEIHYTARNDITQAYTGVAGGDKNASYCPSNFEPTKRNEVATLDVPHSNACGRGTHEDKDNFLRSHTNYVNNRATVKQPDTMRSGFGRAIGAVIAPIMDIFKPTKKEEFSCNMRVYGTGGSEVNNGYVINPNDVTPTTIKETTLYSPNFFVGNQVEGGGYMTNEQQPITNQRDSTNCSAYGTGGNSSGYMNYNAAYIQTNNETKEISVQNRPNQGNTNIFNQQMNVSVGRIDSDRDNTRMWVPSSMPQMPMSKETYGKIRAPQYYDECKIGCDRIQPDILNAFKSNPYTHSLTTSV</sequence>
<protein>
    <recommendedName>
        <fullName evidence="2">DUF5899 domain-containing protein</fullName>
    </recommendedName>
</protein>
<reference evidence="3" key="1">
    <citation type="journal article" date="2020" name="Nature">
        <title>Giant virus diversity and host interactions through global metagenomics.</title>
        <authorList>
            <person name="Schulz F."/>
            <person name="Roux S."/>
            <person name="Paez-Espino D."/>
            <person name="Jungbluth S."/>
            <person name="Walsh D.A."/>
            <person name="Denef V.J."/>
            <person name="McMahon K.D."/>
            <person name="Konstantinidis K.T."/>
            <person name="Eloe-Fadrosh E.A."/>
            <person name="Kyrpides N.C."/>
            <person name="Woyke T."/>
        </authorList>
    </citation>
    <scope>NUCLEOTIDE SEQUENCE</scope>
    <source>
        <strain evidence="3">GVMAG-S-3300013094-109</strain>
    </source>
</reference>
<proteinExistence type="predicted"/>
<feature type="compositionally biased region" description="Polar residues" evidence="1">
    <location>
        <begin position="32"/>
        <end position="42"/>
    </location>
</feature>
<accession>A0A6C0KWH0</accession>
<organism evidence="3">
    <name type="scientific">viral metagenome</name>
    <dbReference type="NCBI Taxonomy" id="1070528"/>
    <lineage>
        <taxon>unclassified sequences</taxon>
        <taxon>metagenomes</taxon>
        <taxon>organismal metagenomes</taxon>
    </lineage>
</organism>
<feature type="domain" description="DUF5899" evidence="2">
    <location>
        <begin position="195"/>
        <end position="325"/>
    </location>
</feature>
<name>A0A6C0KWH0_9ZZZZ</name>
<dbReference type="AlphaFoldDB" id="A0A6C0KWH0"/>
<dbReference type="Pfam" id="PF19251">
    <property type="entry name" value="DUF5899"/>
    <property type="match status" value="1"/>
</dbReference>
<dbReference type="InterPro" id="IPR045418">
    <property type="entry name" value="P2_DUF5899"/>
</dbReference>
<evidence type="ECO:0000259" key="2">
    <source>
        <dbReference type="Pfam" id="PF19251"/>
    </source>
</evidence>
<dbReference type="EMBL" id="MN740990">
    <property type="protein sequence ID" value="QHU21486.1"/>
    <property type="molecule type" value="Genomic_DNA"/>
</dbReference>
<feature type="compositionally biased region" description="Low complexity" evidence="1">
    <location>
        <begin position="18"/>
        <end position="28"/>
    </location>
</feature>
<evidence type="ECO:0000313" key="3">
    <source>
        <dbReference type="EMBL" id="QHU21486.1"/>
    </source>
</evidence>